<name>A0A8S5TDK0_9CAUD</name>
<evidence type="ECO:0008006" key="2">
    <source>
        <dbReference type="Google" id="ProtNLM"/>
    </source>
</evidence>
<proteinExistence type="predicted"/>
<dbReference type="EMBL" id="BK032808">
    <property type="protein sequence ID" value="DAF61342.1"/>
    <property type="molecule type" value="Genomic_DNA"/>
</dbReference>
<reference evidence="1" key="1">
    <citation type="journal article" date="2021" name="Proc. Natl. Acad. Sci. U.S.A.">
        <title>A Catalog of Tens of Thousands of Viruses from Human Metagenomes Reveals Hidden Associations with Chronic Diseases.</title>
        <authorList>
            <person name="Tisza M.J."/>
            <person name="Buck C.B."/>
        </authorList>
    </citation>
    <scope>NUCLEOTIDE SEQUENCE</scope>
    <source>
        <strain evidence="1">CtENB54</strain>
    </source>
</reference>
<sequence>MGINIETLVAAKKFTSETVLGGGAVVGKNVTISSITPIDGGNRITFSYTLDNGTTKTSTLDVMNGVNGTDGKDGIGVKGDPGTNGSDGADGIGITSVAKTKTEGLVDTYTITFTDGSTFNYDVTNGKNGKDGSGSSTGEENVIESIKVNGVAQTVAEDKSVDITVPIADVDKNYVDTELAKKANTDHTHATVNGHTVESNVPVDAKFTDTVYDDSTIKEELAKKANSSDIPSLDGYVTDEELNAKGYLTEVPSEYITEEELTAKGYLTSHQDISGKVDKVKGKSLIADTEIERLKSVKNYDDTEIKTELTKKANSTDIPTKVSGLQNDSNYQTDTDVTTTLTHYATKTYVGEQISNADHLKREIVTEIPKPETADKNTIYMLKIESVTGNDKYREYLLIDGTVQCVGDTSVDLTDYAKTTDVDKKINNKADKTEIPTVPTNVSEFTNDAGYLTEHQDISNLVVKEEGKELSSNDYTSEEKTKLSGVGTSQGRNLIPYPLTNRTTSGITYTVQSDGSVLANGTASAENNAYYNFAYKTLKLGDTSYTLSCEGLPKSVYVYVYDETIGKAVANVSDTPVTKTFVGDSTHTYSLSINVGKGTSVSDLAIKPILEMGTITHVYEPISESNVNLKDAIDKVPTSQGRNLISYPYYNGTSYESNGVTYTVNEVDGTITVNGTATKESDFRLISPYDTSDRKTLELGQTYTLSDGVNQPNSIGYQAPVYFQFVRIDTTKNDFNYGISTNYGNMTWTASDTNLLQYGIRVVVREGVTADNVVLKPMLEIGNIAHMYEPTTESNVSLKKSIETKTTINDASTTSTTETWSVKKINEKTAQNFNNRIILSVSRGANAYTDTAHLNSSDGAYLYWSSSAGQEKYSVGVILYVYNGWMIIPIKETDGGTSIKFSVEGNILTMSKDSTTFPCAGGVIALGASI</sequence>
<evidence type="ECO:0000313" key="1">
    <source>
        <dbReference type="EMBL" id="DAF61342.1"/>
    </source>
</evidence>
<organism evidence="1">
    <name type="scientific">Siphoviridae sp. ctENB54</name>
    <dbReference type="NCBI Taxonomy" id="2827815"/>
    <lineage>
        <taxon>Viruses</taxon>
        <taxon>Duplodnaviria</taxon>
        <taxon>Heunggongvirae</taxon>
        <taxon>Uroviricota</taxon>
        <taxon>Caudoviricetes</taxon>
    </lineage>
</organism>
<protein>
    <recommendedName>
        <fullName evidence="2">Tail fiber protein</fullName>
    </recommendedName>
</protein>
<accession>A0A8S5TDK0</accession>